<keyword evidence="4" id="KW-0472">Membrane</keyword>
<feature type="region of interest" description="Disordered" evidence="3">
    <location>
        <begin position="205"/>
        <end position="235"/>
    </location>
</feature>
<reference evidence="6" key="1">
    <citation type="submission" date="2019-04" db="EMBL/GenBank/DDBJ databases">
        <title>Friends and foes A comparative genomics study of 23 Aspergillus species from section Flavi.</title>
        <authorList>
            <consortium name="DOE Joint Genome Institute"/>
            <person name="Kjaerbolling I."/>
            <person name="Vesth T."/>
            <person name="Frisvad J.C."/>
            <person name="Nybo J.L."/>
            <person name="Theobald S."/>
            <person name="Kildgaard S."/>
            <person name="Isbrandt T."/>
            <person name="Kuo A."/>
            <person name="Sato A."/>
            <person name="Lyhne E.K."/>
            <person name="Kogle M.E."/>
            <person name="Wiebenga A."/>
            <person name="Kun R.S."/>
            <person name="Lubbers R.J."/>
            <person name="Makela M.R."/>
            <person name="Barry K."/>
            <person name="Chovatia M."/>
            <person name="Clum A."/>
            <person name="Daum C."/>
            <person name="Haridas S."/>
            <person name="He G."/>
            <person name="LaButti K."/>
            <person name="Lipzen A."/>
            <person name="Mondo S."/>
            <person name="Riley R."/>
            <person name="Salamov A."/>
            <person name="Simmons B.A."/>
            <person name="Magnuson J.K."/>
            <person name="Henrissat B."/>
            <person name="Mortensen U.H."/>
            <person name="Larsen T.O."/>
            <person name="Devries R.P."/>
            <person name="Grigoriev I.V."/>
            <person name="Machida M."/>
            <person name="Baker S.E."/>
            <person name="Andersen M.R."/>
        </authorList>
    </citation>
    <scope>NUCLEOTIDE SEQUENCE</scope>
    <source>
        <strain evidence="6">CBS 117612</strain>
    </source>
</reference>
<dbReference type="InterPro" id="IPR020846">
    <property type="entry name" value="MFS_dom"/>
</dbReference>
<accession>A0A5N6YFP7</accession>
<dbReference type="OrthoDB" id="6499973at2759"/>
<protein>
    <submittedName>
        <fullName evidence="6">Major facilitator superfamily domain-containing protein</fullName>
    </submittedName>
</protein>
<evidence type="ECO:0000313" key="6">
    <source>
        <dbReference type="EMBL" id="KAE8342410.1"/>
    </source>
</evidence>
<feature type="transmembrane region" description="Helical" evidence="4">
    <location>
        <begin position="514"/>
        <end position="533"/>
    </location>
</feature>
<dbReference type="Gene3D" id="1.20.1250.20">
    <property type="entry name" value="MFS general substrate transporter like domains"/>
    <property type="match status" value="2"/>
</dbReference>
<feature type="domain" description="Major facilitator superfamily (MFS) profile" evidence="5">
    <location>
        <begin position="447"/>
        <end position="642"/>
    </location>
</feature>
<feature type="transmembrane region" description="Helical" evidence="4">
    <location>
        <begin position="280"/>
        <end position="299"/>
    </location>
</feature>
<dbReference type="Pfam" id="PF01161">
    <property type="entry name" value="PBP"/>
    <property type="match status" value="1"/>
</dbReference>
<dbReference type="EMBL" id="ML737134">
    <property type="protein sequence ID" value="KAE8342410.1"/>
    <property type="molecule type" value="Genomic_DNA"/>
</dbReference>
<sequence>MSETQVVSLIPSLRQAGLFPSSAPLIPEDFTPTTELQVAFGEKSVSLGNLFRVSDCKSAPKITFAAERDLESPQKYTLLLIDPDAPTPDDPKFAYWRHWVVSGLQPSGAPETVQTLTEYLGPGPKDDSRPHRYLFLLFREPHGLSLSKEDVGSEEFMARRSFKAAEWVQKHGLELVAVNWMLGAGDGHTDVADIVSLRPPAIIRRPSSNANGNSHELSRVNSDIGRNERPDSRDQDFLSNEWDKKEGWPAVAAGSAIFFVYLGLVYSYGIVQLHLADAHLASASTLSFIGSLGAAMSPLMEMIVARIIKRIGYRATAFIGSIFLGLGEFTAGWSTQSVPAMFATQGVLFGIGAAMLFLPAATVPSLWFKKKRGLATGLVYGGAGLGSAVIAISLEELISVTGLEGAFKILGGMAWGICIPASYFLKAPAGSARAVSSIQWRLLRSLRFILMLLMGAIATFPLFVPPFLLPLYISSIGFSSRVAASILAAWNFASALGRIGMGFGADIFLGPVNSMILSLTVIGVSAMALWPFASSLGLLIFFAIINGMGSGGFFSLMPVVVGAVFGDGQLANIMSMLSTSWTFGYFLGSPIAGYLLDAYGGTDAGLAAFRPAIFYAGSLTLASAGLLLSVRLMVNRKIFARV</sequence>
<evidence type="ECO:0000256" key="1">
    <source>
        <dbReference type="ARBA" id="ARBA00004141"/>
    </source>
</evidence>
<dbReference type="InterPro" id="IPR036610">
    <property type="entry name" value="PEBP-like_sf"/>
</dbReference>
<dbReference type="PANTHER" id="PTHR11360">
    <property type="entry name" value="MONOCARBOXYLATE TRANSPORTER"/>
    <property type="match status" value="1"/>
</dbReference>
<proteinExistence type="inferred from homology"/>
<feature type="transmembrane region" description="Helical" evidence="4">
    <location>
        <begin position="340"/>
        <end position="361"/>
    </location>
</feature>
<dbReference type="GO" id="GO:0016020">
    <property type="term" value="C:membrane"/>
    <property type="evidence" value="ECO:0007669"/>
    <property type="project" value="UniProtKB-SubCell"/>
</dbReference>
<dbReference type="SUPFAM" id="SSF49777">
    <property type="entry name" value="PEBP-like"/>
    <property type="match status" value="1"/>
</dbReference>
<name>A0A5N6YFP7_9EURO</name>
<dbReference type="Proteomes" id="UP000325558">
    <property type="component" value="Unassembled WGS sequence"/>
</dbReference>
<dbReference type="Gene3D" id="3.90.280.10">
    <property type="entry name" value="PEBP-like"/>
    <property type="match status" value="1"/>
</dbReference>
<feature type="transmembrane region" description="Helical" evidence="4">
    <location>
        <begin position="470"/>
        <end position="493"/>
    </location>
</feature>
<feature type="transmembrane region" description="Helical" evidence="4">
    <location>
        <begin position="577"/>
        <end position="596"/>
    </location>
</feature>
<dbReference type="Pfam" id="PF07690">
    <property type="entry name" value="MFS_1"/>
    <property type="match status" value="1"/>
</dbReference>
<feature type="transmembrane region" description="Helical" evidence="4">
    <location>
        <begin position="248"/>
        <end position="268"/>
    </location>
</feature>
<dbReference type="InterPro" id="IPR035810">
    <property type="entry name" value="PEBP_euk"/>
</dbReference>
<dbReference type="InterPro" id="IPR050327">
    <property type="entry name" value="Proton-linked_MCT"/>
</dbReference>
<comment type="similarity">
    <text evidence="2">Belongs to the major facilitator superfamily. Monocarboxylate porter (TC 2.A.1.13) family.</text>
</comment>
<dbReference type="GO" id="GO:0022857">
    <property type="term" value="F:transmembrane transporter activity"/>
    <property type="evidence" value="ECO:0007669"/>
    <property type="project" value="InterPro"/>
</dbReference>
<dbReference type="InterPro" id="IPR036259">
    <property type="entry name" value="MFS_trans_sf"/>
</dbReference>
<dbReference type="PANTHER" id="PTHR11360:SF305">
    <property type="entry name" value="MAJOR FACILITATOR SUPERFAMILY (MFS) PROFILE DOMAIN-CONTAINING PROTEIN"/>
    <property type="match status" value="1"/>
</dbReference>
<feature type="transmembrane region" description="Helical" evidence="4">
    <location>
        <begin position="311"/>
        <end position="334"/>
    </location>
</feature>
<organism evidence="6">
    <name type="scientific">Aspergillus arachidicola</name>
    <dbReference type="NCBI Taxonomy" id="656916"/>
    <lineage>
        <taxon>Eukaryota</taxon>
        <taxon>Fungi</taxon>
        <taxon>Dikarya</taxon>
        <taxon>Ascomycota</taxon>
        <taxon>Pezizomycotina</taxon>
        <taxon>Eurotiomycetes</taxon>
        <taxon>Eurotiomycetidae</taxon>
        <taxon>Eurotiales</taxon>
        <taxon>Aspergillaceae</taxon>
        <taxon>Aspergillus</taxon>
        <taxon>Aspergillus subgen. Circumdati</taxon>
    </lineage>
</organism>
<dbReference type="CDD" id="cd00866">
    <property type="entry name" value="PEBP_euk"/>
    <property type="match status" value="1"/>
</dbReference>
<dbReference type="AlphaFoldDB" id="A0A5N6YFP7"/>
<dbReference type="SUPFAM" id="SSF103473">
    <property type="entry name" value="MFS general substrate transporter"/>
    <property type="match status" value="1"/>
</dbReference>
<keyword evidence="4" id="KW-0812">Transmembrane</keyword>
<evidence type="ECO:0000256" key="3">
    <source>
        <dbReference type="SAM" id="MobiDB-lite"/>
    </source>
</evidence>
<keyword evidence="4" id="KW-1133">Transmembrane helix</keyword>
<evidence type="ECO:0000256" key="2">
    <source>
        <dbReference type="ARBA" id="ARBA00006727"/>
    </source>
</evidence>
<gene>
    <name evidence="6" type="ORF">BDV24DRAFT_162301</name>
</gene>
<feature type="transmembrane region" description="Helical" evidence="4">
    <location>
        <begin position="406"/>
        <end position="425"/>
    </location>
</feature>
<feature type="transmembrane region" description="Helical" evidence="4">
    <location>
        <begin position="612"/>
        <end position="634"/>
    </location>
</feature>
<feature type="transmembrane region" description="Helical" evidence="4">
    <location>
        <begin position="539"/>
        <end position="565"/>
    </location>
</feature>
<comment type="subcellular location">
    <subcellularLocation>
        <location evidence="1">Membrane</location>
        <topology evidence="1">Multi-pass membrane protein</topology>
    </subcellularLocation>
</comment>
<feature type="transmembrane region" description="Helical" evidence="4">
    <location>
        <begin position="373"/>
        <end position="394"/>
    </location>
</feature>
<feature type="compositionally biased region" description="Polar residues" evidence="3">
    <location>
        <begin position="206"/>
        <end position="221"/>
    </location>
</feature>
<dbReference type="InterPro" id="IPR011701">
    <property type="entry name" value="MFS"/>
</dbReference>
<dbReference type="InterPro" id="IPR008914">
    <property type="entry name" value="PEBP"/>
</dbReference>
<dbReference type="PROSITE" id="PS50850">
    <property type="entry name" value="MFS"/>
    <property type="match status" value="1"/>
</dbReference>
<evidence type="ECO:0000256" key="4">
    <source>
        <dbReference type="SAM" id="Phobius"/>
    </source>
</evidence>
<feature type="transmembrane region" description="Helical" evidence="4">
    <location>
        <begin position="446"/>
        <end position="464"/>
    </location>
</feature>
<feature type="compositionally biased region" description="Basic and acidic residues" evidence="3">
    <location>
        <begin position="225"/>
        <end position="235"/>
    </location>
</feature>
<evidence type="ECO:0000259" key="5">
    <source>
        <dbReference type="PROSITE" id="PS50850"/>
    </source>
</evidence>